<dbReference type="Proteomes" id="UP000011083">
    <property type="component" value="Unassembled WGS sequence"/>
</dbReference>
<evidence type="ECO:0000259" key="1">
    <source>
        <dbReference type="PROSITE" id="PS50010"/>
    </source>
</evidence>
<keyword evidence="3" id="KW-1185">Reference proteome</keyword>
<dbReference type="InterPro" id="IPR000219">
    <property type="entry name" value="DH_dom"/>
</dbReference>
<dbReference type="EMBL" id="KB008093">
    <property type="protein sequence ID" value="ELR13533.1"/>
    <property type="molecule type" value="Genomic_DNA"/>
</dbReference>
<dbReference type="Gene3D" id="1.20.900.10">
    <property type="entry name" value="Dbl homology (DH) domain"/>
    <property type="match status" value="1"/>
</dbReference>
<dbReference type="PANTHER" id="PTHR12673:SF263">
    <property type="entry name" value="PLECKSTRIN DOMAIN-CONTAINING PROTEIN"/>
    <property type="match status" value="1"/>
</dbReference>
<dbReference type="PANTHER" id="PTHR12673">
    <property type="entry name" value="FACIOGENITAL DYSPLASIA PROTEIN"/>
    <property type="match status" value="1"/>
</dbReference>
<dbReference type="VEuPathDB" id="AmoebaDB:ACA1_247600"/>
<reference evidence="2 3" key="1">
    <citation type="journal article" date="2013" name="Genome Biol.">
        <title>Genome of Acanthamoeba castellanii highlights extensive lateral gene transfer and early evolution of tyrosine kinase signaling.</title>
        <authorList>
            <person name="Clarke M."/>
            <person name="Lohan A.J."/>
            <person name="Liu B."/>
            <person name="Lagkouvardos I."/>
            <person name="Roy S."/>
            <person name="Zafar N."/>
            <person name="Bertelli C."/>
            <person name="Schilde C."/>
            <person name="Kianianmomeni A."/>
            <person name="Burglin T.R."/>
            <person name="Frech C."/>
            <person name="Turcotte B."/>
            <person name="Kopec K.O."/>
            <person name="Synnott J.M."/>
            <person name="Choo C."/>
            <person name="Paponov I."/>
            <person name="Finkler A."/>
            <person name="Soon Heng Tan C."/>
            <person name="Hutchins A.P."/>
            <person name="Weinmeier T."/>
            <person name="Rattei T."/>
            <person name="Chu J.S."/>
            <person name="Gimenez G."/>
            <person name="Irimia M."/>
            <person name="Rigden D.J."/>
            <person name="Fitzpatrick D.A."/>
            <person name="Lorenzo-Morales J."/>
            <person name="Bateman A."/>
            <person name="Chiu C.H."/>
            <person name="Tang P."/>
            <person name="Hegemann P."/>
            <person name="Fromm H."/>
            <person name="Raoult D."/>
            <person name="Greub G."/>
            <person name="Miranda-Saavedra D."/>
            <person name="Chen N."/>
            <person name="Nash P."/>
            <person name="Ginger M.L."/>
            <person name="Horn M."/>
            <person name="Schaap P."/>
            <person name="Caler L."/>
            <person name="Loftus B."/>
        </authorList>
    </citation>
    <scope>NUCLEOTIDE SEQUENCE [LARGE SCALE GENOMIC DNA]</scope>
    <source>
        <strain evidence="2 3">Neff</strain>
    </source>
</reference>
<dbReference type="AlphaFoldDB" id="L8GLE9"/>
<dbReference type="GO" id="GO:0005737">
    <property type="term" value="C:cytoplasm"/>
    <property type="evidence" value="ECO:0007669"/>
    <property type="project" value="TreeGrafter"/>
</dbReference>
<organism evidence="2 3">
    <name type="scientific">Acanthamoeba castellanii (strain ATCC 30010 / Neff)</name>
    <dbReference type="NCBI Taxonomy" id="1257118"/>
    <lineage>
        <taxon>Eukaryota</taxon>
        <taxon>Amoebozoa</taxon>
        <taxon>Discosea</taxon>
        <taxon>Longamoebia</taxon>
        <taxon>Centramoebida</taxon>
        <taxon>Acanthamoebidae</taxon>
        <taxon>Acanthamoeba</taxon>
    </lineage>
</organism>
<feature type="domain" description="DH" evidence="1">
    <location>
        <begin position="58"/>
        <end position="148"/>
    </location>
</feature>
<dbReference type="InterPro" id="IPR035899">
    <property type="entry name" value="DBL_dom_sf"/>
</dbReference>
<dbReference type="InterPro" id="IPR051092">
    <property type="entry name" value="FYVE_RhoGEF_PH"/>
</dbReference>
<dbReference type="SUPFAM" id="SSF48065">
    <property type="entry name" value="DBL homology domain (DH-domain)"/>
    <property type="match status" value="1"/>
</dbReference>
<sequence>MNAGSREIVRAQAVVRGYLARQRYAPIEESTQANTNRGRNTPDTERTYVQGLHVIVGIFSIVEALLAVNQELLKNLEQRYKNWSQRQTIGDVFLQMSPHLKGYSEYCRNYDYAVSYLDRLQASTSALAHFIQAHATPRARATTWTKRV</sequence>
<dbReference type="Pfam" id="PF00621">
    <property type="entry name" value="RhoGEF"/>
    <property type="match status" value="1"/>
</dbReference>
<name>L8GLE9_ACACF</name>
<dbReference type="KEGG" id="acan:ACA1_247600"/>
<dbReference type="RefSeq" id="XP_004335546.1">
    <property type="nucleotide sequence ID" value="XM_004335498.1"/>
</dbReference>
<protein>
    <submittedName>
        <fullName evidence="2">IQ calmodulinbinding motif domain containing protein</fullName>
    </submittedName>
</protein>
<dbReference type="GeneID" id="14913878"/>
<evidence type="ECO:0000313" key="3">
    <source>
        <dbReference type="Proteomes" id="UP000011083"/>
    </source>
</evidence>
<evidence type="ECO:0000313" key="2">
    <source>
        <dbReference type="EMBL" id="ELR13533.1"/>
    </source>
</evidence>
<dbReference type="PROSITE" id="PS50010">
    <property type="entry name" value="DH_2"/>
    <property type="match status" value="1"/>
</dbReference>
<dbReference type="PROSITE" id="PS50096">
    <property type="entry name" value="IQ"/>
    <property type="match status" value="1"/>
</dbReference>
<dbReference type="OrthoDB" id="660555at2759"/>
<proteinExistence type="predicted"/>
<gene>
    <name evidence="2" type="ORF">ACA1_247600</name>
</gene>
<accession>L8GLE9</accession>
<dbReference type="GO" id="GO:0005085">
    <property type="term" value="F:guanyl-nucleotide exchange factor activity"/>
    <property type="evidence" value="ECO:0007669"/>
    <property type="project" value="InterPro"/>
</dbReference>